<dbReference type="PRINTS" id="PR00455">
    <property type="entry name" value="HTHTETR"/>
</dbReference>
<dbReference type="AlphaFoldDB" id="H5WYN2"/>
<dbReference type="Proteomes" id="UP000004926">
    <property type="component" value="Chromosome"/>
</dbReference>
<evidence type="ECO:0000256" key="4">
    <source>
        <dbReference type="PROSITE-ProRule" id="PRU00335"/>
    </source>
</evidence>
<protein>
    <submittedName>
        <fullName evidence="6">Transcriptional regulator</fullName>
    </submittedName>
</protein>
<dbReference type="Gene3D" id="1.10.10.60">
    <property type="entry name" value="Homeodomain-like"/>
    <property type="match status" value="1"/>
</dbReference>
<accession>H5WYN2</accession>
<gene>
    <name evidence="6" type="ORF">SacmaDRAFT_2451</name>
</gene>
<evidence type="ECO:0000259" key="5">
    <source>
        <dbReference type="PROSITE" id="PS50977"/>
    </source>
</evidence>
<dbReference type="SUPFAM" id="SSF46689">
    <property type="entry name" value="Homeodomain-like"/>
    <property type="match status" value="1"/>
</dbReference>
<dbReference type="Pfam" id="PF00440">
    <property type="entry name" value="TetR_N"/>
    <property type="match status" value="1"/>
</dbReference>
<name>H5WYN2_9PSEU</name>
<dbReference type="InterPro" id="IPR050109">
    <property type="entry name" value="HTH-type_TetR-like_transc_reg"/>
</dbReference>
<dbReference type="GO" id="GO:0003700">
    <property type="term" value="F:DNA-binding transcription factor activity"/>
    <property type="evidence" value="ECO:0007669"/>
    <property type="project" value="TreeGrafter"/>
</dbReference>
<dbReference type="Gene3D" id="1.10.357.10">
    <property type="entry name" value="Tetracycline Repressor, domain 2"/>
    <property type="match status" value="1"/>
</dbReference>
<dbReference type="InterPro" id="IPR011075">
    <property type="entry name" value="TetR_C"/>
</dbReference>
<dbReference type="HOGENOM" id="CLU_069356_25_6_11"/>
<dbReference type="PANTHER" id="PTHR30055">
    <property type="entry name" value="HTH-TYPE TRANSCRIPTIONAL REGULATOR RUTR"/>
    <property type="match status" value="1"/>
</dbReference>
<dbReference type="GO" id="GO:0000976">
    <property type="term" value="F:transcription cis-regulatory region binding"/>
    <property type="evidence" value="ECO:0007669"/>
    <property type="project" value="TreeGrafter"/>
</dbReference>
<reference evidence="6 7" key="1">
    <citation type="journal article" date="2012" name="Stand. Genomic Sci.">
        <title>Genome sequence of the ocean sediment bacterium Saccharomonospora marina type strain (XMU15(T)).</title>
        <authorList>
            <person name="Klenk H.P."/>
            <person name="Lu M."/>
            <person name="Lucas S."/>
            <person name="Lapidus A."/>
            <person name="Copeland A."/>
            <person name="Pitluck S."/>
            <person name="Goodwin L.A."/>
            <person name="Han C."/>
            <person name="Tapia R."/>
            <person name="Brambilla E.M."/>
            <person name="Potter G."/>
            <person name="Land M."/>
            <person name="Ivanova N."/>
            <person name="Rohde M."/>
            <person name="Goker M."/>
            <person name="Detter J.C."/>
            <person name="Li W.J."/>
            <person name="Kyrpides N.C."/>
            <person name="Woyke T."/>
        </authorList>
    </citation>
    <scope>NUCLEOTIDE SEQUENCE [LARGE SCALE GENOMIC DNA]</scope>
    <source>
        <strain evidence="6 7">XMU15</strain>
    </source>
</reference>
<dbReference type="EMBL" id="CM001439">
    <property type="protein sequence ID" value="EHR50697.1"/>
    <property type="molecule type" value="Genomic_DNA"/>
</dbReference>
<evidence type="ECO:0000313" key="6">
    <source>
        <dbReference type="EMBL" id="EHR50697.1"/>
    </source>
</evidence>
<organism evidence="6 7">
    <name type="scientific">Saccharomonospora marina XMU15</name>
    <dbReference type="NCBI Taxonomy" id="882083"/>
    <lineage>
        <taxon>Bacteria</taxon>
        <taxon>Bacillati</taxon>
        <taxon>Actinomycetota</taxon>
        <taxon>Actinomycetes</taxon>
        <taxon>Pseudonocardiales</taxon>
        <taxon>Pseudonocardiaceae</taxon>
        <taxon>Saccharomonospora</taxon>
    </lineage>
</organism>
<feature type="domain" description="HTH tetR-type" evidence="5">
    <location>
        <begin position="17"/>
        <end position="77"/>
    </location>
</feature>
<dbReference type="eggNOG" id="COG1309">
    <property type="taxonomic scope" value="Bacteria"/>
</dbReference>
<keyword evidence="2 4" id="KW-0238">DNA-binding</keyword>
<evidence type="ECO:0000313" key="7">
    <source>
        <dbReference type="Proteomes" id="UP000004926"/>
    </source>
</evidence>
<keyword evidence="1" id="KW-0805">Transcription regulation</keyword>
<dbReference type="InterPro" id="IPR009057">
    <property type="entry name" value="Homeodomain-like_sf"/>
</dbReference>
<evidence type="ECO:0000256" key="1">
    <source>
        <dbReference type="ARBA" id="ARBA00023015"/>
    </source>
</evidence>
<dbReference type="OrthoDB" id="9796019at2"/>
<dbReference type="InterPro" id="IPR001647">
    <property type="entry name" value="HTH_TetR"/>
</dbReference>
<dbReference type="SUPFAM" id="SSF48498">
    <property type="entry name" value="Tetracyclin repressor-like, C-terminal domain"/>
    <property type="match status" value="1"/>
</dbReference>
<proteinExistence type="predicted"/>
<keyword evidence="3" id="KW-0804">Transcription</keyword>
<evidence type="ECO:0000256" key="2">
    <source>
        <dbReference type="ARBA" id="ARBA00023125"/>
    </source>
</evidence>
<dbReference type="PROSITE" id="PS50977">
    <property type="entry name" value="HTH_TETR_2"/>
    <property type="match status" value="1"/>
</dbReference>
<dbReference type="Pfam" id="PF16859">
    <property type="entry name" value="TetR_C_11"/>
    <property type="match status" value="1"/>
</dbReference>
<evidence type="ECO:0000256" key="3">
    <source>
        <dbReference type="ARBA" id="ARBA00023163"/>
    </source>
</evidence>
<feature type="DNA-binding region" description="H-T-H motif" evidence="4">
    <location>
        <begin position="40"/>
        <end position="59"/>
    </location>
</feature>
<dbReference type="GO" id="GO:0045892">
    <property type="term" value="P:negative regulation of DNA-templated transcription"/>
    <property type="evidence" value="ECO:0007669"/>
    <property type="project" value="UniProtKB-ARBA"/>
</dbReference>
<keyword evidence="7" id="KW-1185">Reference proteome</keyword>
<dbReference type="InterPro" id="IPR036271">
    <property type="entry name" value="Tet_transcr_reg_TetR-rel_C_sf"/>
</dbReference>
<dbReference type="FunFam" id="1.10.10.60:FF:000141">
    <property type="entry name" value="TetR family transcriptional regulator"/>
    <property type="match status" value="1"/>
</dbReference>
<sequence length="211" mass="23656">MTHHTPVPRGRGRPRDPDTDRAILRAAFELFLERGVDGASMERIARRAGVGKLTVYRRWSSKEELLAQAVASVVEEREWPSNADIETGSPSEILERVLPESAKLAASREFRALVSRIYGSAVSHPDLLAAYWRHYLLPRREATKALLRRAQEDGTIAADADLDVLIDMLAGAVTYRMLQPDPPDAVEMRRYLETLHRQVGLLPQPPEATGR</sequence>
<dbReference type="PANTHER" id="PTHR30055:SF148">
    <property type="entry name" value="TETR-FAMILY TRANSCRIPTIONAL REGULATOR"/>
    <property type="match status" value="1"/>
</dbReference>
<dbReference type="STRING" id="882083.SacmaDRAFT_2451"/>